<evidence type="ECO:0000256" key="6">
    <source>
        <dbReference type="ARBA" id="ARBA00038001"/>
    </source>
</evidence>
<organism evidence="8 9">
    <name type="scientific">Rhodoferax lithotrophicus</name>
    <dbReference type="NCBI Taxonomy" id="2798804"/>
    <lineage>
        <taxon>Bacteria</taxon>
        <taxon>Pseudomonadati</taxon>
        <taxon>Pseudomonadota</taxon>
        <taxon>Betaproteobacteria</taxon>
        <taxon>Burkholderiales</taxon>
        <taxon>Comamonadaceae</taxon>
        <taxon>Rhodoferax</taxon>
    </lineage>
</organism>
<dbReference type="Pfam" id="PF00355">
    <property type="entry name" value="Rieske"/>
    <property type="match status" value="1"/>
</dbReference>
<dbReference type="Gene3D" id="2.102.10.10">
    <property type="entry name" value="Rieske [2Fe-2S] iron-sulphur domain"/>
    <property type="match status" value="1"/>
</dbReference>
<dbReference type="PANTHER" id="PTHR21496">
    <property type="entry name" value="FERREDOXIN-RELATED"/>
    <property type="match status" value="1"/>
</dbReference>
<evidence type="ECO:0000256" key="4">
    <source>
        <dbReference type="ARBA" id="ARBA00023014"/>
    </source>
</evidence>
<evidence type="ECO:0000313" key="8">
    <source>
        <dbReference type="EMBL" id="BCO26170.1"/>
    </source>
</evidence>
<evidence type="ECO:0000256" key="2">
    <source>
        <dbReference type="ARBA" id="ARBA00022723"/>
    </source>
</evidence>
<keyword evidence="3" id="KW-0408">Iron</keyword>
<evidence type="ECO:0000313" key="9">
    <source>
        <dbReference type="Proteomes" id="UP000824366"/>
    </source>
</evidence>
<feature type="domain" description="Rieske" evidence="7">
    <location>
        <begin position="4"/>
        <end position="99"/>
    </location>
</feature>
<dbReference type="InterPro" id="IPR017941">
    <property type="entry name" value="Rieske_2Fe-2S"/>
</dbReference>
<protein>
    <submittedName>
        <fullName evidence="8">Toluene-4-monooxygenase system, ferredoxin component</fullName>
    </submittedName>
</protein>
<sequence length="111" mass="12073">MAFTKVCGVDDVWEGEMQSFQVNGKEVLLVCNDGGEIKAFQGICPHQDIPLIDGKFDGKKIICKAHLWQFDAGTGKGINPSNCKLAEYPVQIDGDDVLIDTTSVEPLFAQA</sequence>
<dbReference type="InterPro" id="IPR036922">
    <property type="entry name" value="Rieske_2Fe-2S_sf"/>
</dbReference>
<evidence type="ECO:0000256" key="3">
    <source>
        <dbReference type="ARBA" id="ARBA00023004"/>
    </source>
</evidence>
<accession>A0ABN6D2G1</accession>
<dbReference type="CDD" id="cd03474">
    <property type="entry name" value="Rieske_T4moC"/>
    <property type="match status" value="1"/>
</dbReference>
<comment type="similarity">
    <text evidence="6">Belongs to the bacterial ring-hydroxylating dioxygenase ferredoxin component family.</text>
</comment>
<comment type="cofactor">
    <cofactor evidence="5">
        <name>[2Fe-2S] cluster</name>
        <dbReference type="ChEBI" id="CHEBI:190135"/>
    </cofactor>
</comment>
<gene>
    <name evidence="8" type="ORF">MIZ03_1050</name>
</gene>
<keyword evidence="9" id="KW-1185">Reference proteome</keyword>
<proteinExistence type="inferred from homology"/>
<evidence type="ECO:0000259" key="7">
    <source>
        <dbReference type="PROSITE" id="PS51296"/>
    </source>
</evidence>
<dbReference type="Proteomes" id="UP000824366">
    <property type="component" value="Chromosome"/>
</dbReference>
<dbReference type="SUPFAM" id="SSF50022">
    <property type="entry name" value="ISP domain"/>
    <property type="match status" value="1"/>
</dbReference>
<evidence type="ECO:0000256" key="1">
    <source>
        <dbReference type="ARBA" id="ARBA00022714"/>
    </source>
</evidence>
<dbReference type="PROSITE" id="PS51296">
    <property type="entry name" value="RIESKE"/>
    <property type="match status" value="1"/>
</dbReference>
<reference evidence="8 9" key="1">
    <citation type="journal article" date="2021" name="Microbiol. Spectr.">
        <title>A Single Bacterium Capable of Oxidation and Reduction of Iron at Circumneutral pH.</title>
        <authorList>
            <person name="Kato S."/>
            <person name="Ohkuma M."/>
        </authorList>
    </citation>
    <scope>NUCLEOTIDE SEQUENCE [LARGE SCALE GENOMIC DNA]</scope>
    <source>
        <strain evidence="8 9">MIZ03</strain>
    </source>
</reference>
<keyword evidence="2" id="KW-0479">Metal-binding</keyword>
<dbReference type="PANTHER" id="PTHR21496:SF0">
    <property type="entry name" value="RIESKE DOMAIN-CONTAINING PROTEIN"/>
    <property type="match status" value="1"/>
</dbReference>
<keyword evidence="4" id="KW-0411">Iron-sulfur</keyword>
<evidence type="ECO:0000256" key="5">
    <source>
        <dbReference type="ARBA" id="ARBA00034078"/>
    </source>
</evidence>
<keyword evidence="1" id="KW-0001">2Fe-2S</keyword>
<dbReference type="RefSeq" id="WP_223909313.1">
    <property type="nucleotide sequence ID" value="NZ_AP024238.1"/>
</dbReference>
<dbReference type="EMBL" id="AP024238">
    <property type="protein sequence ID" value="BCO26170.1"/>
    <property type="molecule type" value="Genomic_DNA"/>
</dbReference>
<name>A0ABN6D2G1_9BURK</name>